<name>A0ABM8G8S7_9MICO</name>
<evidence type="ECO:0000313" key="4">
    <source>
        <dbReference type="Proteomes" id="UP001321498"/>
    </source>
</evidence>
<dbReference type="EMBL" id="AP027731">
    <property type="protein sequence ID" value="BDZ44504.1"/>
    <property type="molecule type" value="Genomic_DNA"/>
</dbReference>
<feature type="domain" description="Cyclodeaminase/cyclohydrolase" evidence="2">
    <location>
        <begin position="12"/>
        <end position="156"/>
    </location>
</feature>
<accession>A0ABM8G8S7</accession>
<dbReference type="SUPFAM" id="SSF101262">
    <property type="entry name" value="Methenyltetrahydrofolate cyclohydrolase-like"/>
    <property type="match status" value="1"/>
</dbReference>
<sequence length="184" mass="18111">MTDGTAETGSESISEWLTSLARTGANPGGGAAGAVMAGMAAALAEMVAAYRTSAKSADVVDSAKATAAFAAAMRTSAPALADEDTAASSGFAAAYQVGPEEREAAKRAAGLRAAESSVELGKFVERLVPVLRQLAGEAGEFLLSDVGTASAALAGAPARPGSTSWRTSASQGTTPPGATICGTR</sequence>
<organism evidence="3 4">
    <name type="scientific">Naasia aerilata</name>
    <dbReference type="NCBI Taxonomy" id="1162966"/>
    <lineage>
        <taxon>Bacteria</taxon>
        <taxon>Bacillati</taxon>
        <taxon>Actinomycetota</taxon>
        <taxon>Actinomycetes</taxon>
        <taxon>Micrococcales</taxon>
        <taxon>Microbacteriaceae</taxon>
        <taxon>Naasia</taxon>
    </lineage>
</organism>
<dbReference type="Pfam" id="PF04961">
    <property type="entry name" value="FTCD_C"/>
    <property type="match status" value="1"/>
</dbReference>
<dbReference type="Gene3D" id="1.20.120.680">
    <property type="entry name" value="Formiminotetrahydrofolate cyclodeaminase monomer, up-and-down helical bundle"/>
    <property type="match status" value="1"/>
</dbReference>
<evidence type="ECO:0000313" key="3">
    <source>
        <dbReference type="EMBL" id="BDZ44504.1"/>
    </source>
</evidence>
<proteinExistence type="predicted"/>
<dbReference type="Proteomes" id="UP001321498">
    <property type="component" value="Chromosome"/>
</dbReference>
<dbReference type="RefSeq" id="WP_286277964.1">
    <property type="nucleotide sequence ID" value="NZ_AP027731.1"/>
</dbReference>
<protein>
    <recommendedName>
        <fullName evidence="2">Cyclodeaminase/cyclohydrolase domain-containing protein</fullName>
    </recommendedName>
</protein>
<dbReference type="InterPro" id="IPR036178">
    <property type="entry name" value="Formintransfe-cycloase-like_sf"/>
</dbReference>
<keyword evidence="4" id="KW-1185">Reference proteome</keyword>
<evidence type="ECO:0000256" key="1">
    <source>
        <dbReference type="SAM" id="MobiDB-lite"/>
    </source>
</evidence>
<feature type="region of interest" description="Disordered" evidence="1">
    <location>
        <begin position="154"/>
        <end position="184"/>
    </location>
</feature>
<gene>
    <name evidence="3" type="ORF">GCM10025866_04130</name>
</gene>
<feature type="compositionally biased region" description="Polar residues" evidence="1">
    <location>
        <begin position="163"/>
        <end position="176"/>
    </location>
</feature>
<reference evidence="4" key="1">
    <citation type="journal article" date="2019" name="Int. J. Syst. Evol. Microbiol.">
        <title>The Global Catalogue of Microorganisms (GCM) 10K type strain sequencing project: providing services to taxonomists for standard genome sequencing and annotation.</title>
        <authorList>
            <consortium name="The Broad Institute Genomics Platform"/>
            <consortium name="The Broad Institute Genome Sequencing Center for Infectious Disease"/>
            <person name="Wu L."/>
            <person name="Ma J."/>
        </authorList>
    </citation>
    <scope>NUCLEOTIDE SEQUENCE [LARGE SCALE GENOMIC DNA]</scope>
    <source>
        <strain evidence="4">NBRC 108725</strain>
    </source>
</reference>
<evidence type="ECO:0000259" key="2">
    <source>
        <dbReference type="Pfam" id="PF04961"/>
    </source>
</evidence>
<dbReference type="InterPro" id="IPR007044">
    <property type="entry name" value="Cyclodeamin/CycHdrlase"/>
</dbReference>